<dbReference type="KEGG" id="hir:HETIRDRAFT_441161"/>
<reference evidence="2 3" key="1">
    <citation type="journal article" date="2012" name="New Phytol.">
        <title>Insight into trade-off between wood decay and parasitism from the genome of a fungal forest pathogen.</title>
        <authorList>
            <person name="Olson A."/>
            <person name="Aerts A."/>
            <person name="Asiegbu F."/>
            <person name="Belbahri L."/>
            <person name="Bouzid O."/>
            <person name="Broberg A."/>
            <person name="Canback B."/>
            <person name="Coutinho P.M."/>
            <person name="Cullen D."/>
            <person name="Dalman K."/>
            <person name="Deflorio G."/>
            <person name="van Diepen L.T."/>
            <person name="Dunand C."/>
            <person name="Duplessis S."/>
            <person name="Durling M."/>
            <person name="Gonthier P."/>
            <person name="Grimwood J."/>
            <person name="Fossdal C.G."/>
            <person name="Hansson D."/>
            <person name="Henrissat B."/>
            <person name="Hietala A."/>
            <person name="Himmelstrand K."/>
            <person name="Hoffmeister D."/>
            <person name="Hogberg N."/>
            <person name="James T.Y."/>
            <person name="Karlsson M."/>
            <person name="Kohler A."/>
            <person name="Kues U."/>
            <person name="Lee Y.H."/>
            <person name="Lin Y.C."/>
            <person name="Lind M."/>
            <person name="Lindquist E."/>
            <person name="Lombard V."/>
            <person name="Lucas S."/>
            <person name="Lunden K."/>
            <person name="Morin E."/>
            <person name="Murat C."/>
            <person name="Park J."/>
            <person name="Raffaello T."/>
            <person name="Rouze P."/>
            <person name="Salamov A."/>
            <person name="Schmutz J."/>
            <person name="Solheim H."/>
            <person name="Stahlberg J."/>
            <person name="Velez H."/>
            <person name="de Vries R.P."/>
            <person name="Wiebenga A."/>
            <person name="Woodward S."/>
            <person name="Yakovlev I."/>
            <person name="Garbelotto M."/>
            <person name="Martin F."/>
            <person name="Grigoriev I.V."/>
            <person name="Stenlid J."/>
        </authorList>
    </citation>
    <scope>NUCLEOTIDE SEQUENCE [LARGE SCALE GENOMIC DNA]</scope>
    <source>
        <strain evidence="2 3">TC 32-1</strain>
    </source>
</reference>
<keyword evidence="1" id="KW-0472">Membrane</keyword>
<accession>W4JZS8</accession>
<evidence type="ECO:0000313" key="3">
    <source>
        <dbReference type="Proteomes" id="UP000030671"/>
    </source>
</evidence>
<keyword evidence="3" id="KW-1185">Reference proteome</keyword>
<feature type="transmembrane region" description="Helical" evidence="1">
    <location>
        <begin position="6"/>
        <end position="26"/>
    </location>
</feature>
<evidence type="ECO:0000256" key="1">
    <source>
        <dbReference type="SAM" id="Phobius"/>
    </source>
</evidence>
<keyword evidence="1" id="KW-0812">Transmembrane</keyword>
<dbReference type="Proteomes" id="UP000030671">
    <property type="component" value="Unassembled WGS sequence"/>
</dbReference>
<feature type="transmembrane region" description="Helical" evidence="1">
    <location>
        <begin position="33"/>
        <end position="52"/>
    </location>
</feature>
<feature type="transmembrane region" description="Helical" evidence="1">
    <location>
        <begin position="58"/>
        <end position="77"/>
    </location>
</feature>
<dbReference type="InParanoid" id="W4JZS8"/>
<evidence type="ECO:0000313" key="2">
    <source>
        <dbReference type="EMBL" id="ETW79052.1"/>
    </source>
</evidence>
<dbReference type="RefSeq" id="XP_009549323.1">
    <property type="nucleotide sequence ID" value="XM_009551028.1"/>
</dbReference>
<dbReference type="AlphaFoldDB" id="W4JZS8"/>
<dbReference type="HOGENOM" id="CLU_2004227_0_0_1"/>
<dbReference type="GeneID" id="20675333"/>
<protein>
    <submittedName>
        <fullName evidence="2">Uncharacterized protein</fullName>
    </submittedName>
</protein>
<organism evidence="2 3">
    <name type="scientific">Heterobasidion irregulare (strain TC 32-1)</name>
    <dbReference type="NCBI Taxonomy" id="747525"/>
    <lineage>
        <taxon>Eukaryota</taxon>
        <taxon>Fungi</taxon>
        <taxon>Dikarya</taxon>
        <taxon>Basidiomycota</taxon>
        <taxon>Agaricomycotina</taxon>
        <taxon>Agaricomycetes</taxon>
        <taxon>Russulales</taxon>
        <taxon>Bondarzewiaceae</taxon>
        <taxon>Heterobasidion</taxon>
        <taxon>Heterobasidion annosum species complex</taxon>
    </lineage>
</organism>
<keyword evidence="1" id="KW-1133">Transmembrane helix</keyword>
<gene>
    <name evidence="2" type="ORF">HETIRDRAFT_441161</name>
</gene>
<dbReference type="EMBL" id="KI925461">
    <property type="protein sequence ID" value="ETW79052.1"/>
    <property type="molecule type" value="Genomic_DNA"/>
</dbReference>
<sequence length="124" mass="13949">MMLLVFCHEGCLICWPLFTHVIYCAFLVDERLCLVNACARSIAAVYIFPMAAYNRFSLSMDLIHLGGLAITVILWALPRNRIGAVKIAVGRDVCGFGDEHRTWDQPTGLGESIRGHSTRLRRRV</sequence>
<name>W4JZS8_HETIT</name>
<proteinExistence type="predicted"/>